<feature type="domain" description="Hcy-binding" evidence="1">
    <location>
        <begin position="12"/>
        <end position="145"/>
    </location>
</feature>
<accession>A0ABS6V6B3</accession>
<dbReference type="Pfam" id="PF02574">
    <property type="entry name" value="S-methyl_trans"/>
    <property type="match status" value="1"/>
</dbReference>
<evidence type="ECO:0000313" key="3">
    <source>
        <dbReference type="Proteomes" id="UP000698028"/>
    </source>
</evidence>
<protein>
    <submittedName>
        <fullName evidence="2">Homocysteine S-methyltransferase family protein</fullName>
    </submittedName>
</protein>
<gene>
    <name evidence="2" type="ORF">KTQ36_06215</name>
</gene>
<organism evidence="2 3">
    <name type="scientific">Sphingomicrobium clamense</name>
    <dbReference type="NCBI Taxonomy" id="2851013"/>
    <lineage>
        <taxon>Bacteria</taxon>
        <taxon>Pseudomonadati</taxon>
        <taxon>Pseudomonadota</taxon>
        <taxon>Alphaproteobacteria</taxon>
        <taxon>Sphingomonadales</taxon>
        <taxon>Sphingomonadaceae</taxon>
        <taxon>Sphingomicrobium</taxon>
    </lineage>
</organism>
<keyword evidence="3" id="KW-1185">Reference proteome</keyword>
<reference evidence="2 3" key="1">
    <citation type="submission" date="2021-07" db="EMBL/GenBank/DDBJ databases">
        <title>The draft genome sequence of Sphingomicrobium sp. B8.</title>
        <authorList>
            <person name="Mu L."/>
        </authorList>
    </citation>
    <scope>NUCLEOTIDE SEQUENCE [LARGE SCALE GENOMIC DNA]</scope>
    <source>
        <strain evidence="2 3">B8</strain>
    </source>
</reference>
<dbReference type="PANTHER" id="PTHR11103">
    <property type="entry name" value="SLR1189 PROTEIN"/>
    <property type="match status" value="1"/>
</dbReference>
<dbReference type="EMBL" id="JAHVAH010000001">
    <property type="protein sequence ID" value="MBW0144890.1"/>
    <property type="molecule type" value="Genomic_DNA"/>
</dbReference>
<sequence>MADLPQLSRFFLTDGGLETDLLFNHDIDLPHFSSSTLFDTPEKFAALAAYYLPYLKTAREHRAGFILESPTWRGSCDWAIPLDMSVDELETRNRDAIKLMKSLRERDDNDAIVVSGQIGPRGDGYDPGSAMSVEEARDYHAWQVASSPKKAST</sequence>
<dbReference type="PANTHER" id="PTHR11103:SF18">
    <property type="entry name" value="SLR1189 PROTEIN"/>
    <property type="match status" value="1"/>
</dbReference>
<proteinExistence type="predicted"/>
<dbReference type="Proteomes" id="UP000698028">
    <property type="component" value="Unassembled WGS sequence"/>
</dbReference>
<comment type="caution">
    <text evidence="2">The sequence shown here is derived from an EMBL/GenBank/DDBJ whole genome shotgun (WGS) entry which is preliminary data.</text>
</comment>
<evidence type="ECO:0000259" key="1">
    <source>
        <dbReference type="Pfam" id="PF02574"/>
    </source>
</evidence>
<name>A0ABS6V6B3_9SPHN</name>
<evidence type="ECO:0000313" key="2">
    <source>
        <dbReference type="EMBL" id="MBW0144890.1"/>
    </source>
</evidence>
<dbReference type="InterPro" id="IPR003726">
    <property type="entry name" value="HCY_dom"/>
</dbReference>